<dbReference type="Proteomes" id="UP000236311">
    <property type="component" value="Unassembled WGS sequence"/>
</dbReference>
<gene>
    <name evidence="9" type="primary">sugB_1</name>
    <name evidence="9" type="ORF">AMURIS_00478</name>
</gene>
<evidence type="ECO:0000259" key="8">
    <source>
        <dbReference type="PROSITE" id="PS50928"/>
    </source>
</evidence>
<dbReference type="GO" id="GO:0005886">
    <property type="term" value="C:plasma membrane"/>
    <property type="evidence" value="ECO:0007669"/>
    <property type="project" value="UniProtKB-SubCell"/>
</dbReference>
<organism evidence="9 10">
    <name type="scientific">Acetatifactor muris</name>
    <dbReference type="NCBI Taxonomy" id="879566"/>
    <lineage>
        <taxon>Bacteria</taxon>
        <taxon>Bacillati</taxon>
        <taxon>Bacillota</taxon>
        <taxon>Clostridia</taxon>
        <taxon>Lachnospirales</taxon>
        <taxon>Lachnospiraceae</taxon>
        <taxon>Acetatifactor</taxon>
    </lineage>
</organism>
<accession>A0A2K4ZBE1</accession>
<dbReference type="PROSITE" id="PS51257">
    <property type="entry name" value="PROKAR_LIPOPROTEIN"/>
    <property type="match status" value="1"/>
</dbReference>
<evidence type="ECO:0000256" key="5">
    <source>
        <dbReference type="ARBA" id="ARBA00022989"/>
    </source>
</evidence>
<dbReference type="Gene3D" id="1.10.3720.10">
    <property type="entry name" value="MetI-like"/>
    <property type="match status" value="1"/>
</dbReference>
<keyword evidence="5 7" id="KW-1133">Transmembrane helix</keyword>
<evidence type="ECO:0000256" key="2">
    <source>
        <dbReference type="ARBA" id="ARBA00022448"/>
    </source>
</evidence>
<comment type="similarity">
    <text evidence="7">Belongs to the binding-protein-dependent transport system permease family.</text>
</comment>
<evidence type="ECO:0000313" key="10">
    <source>
        <dbReference type="Proteomes" id="UP000236311"/>
    </source>
</evidence>
<dbReference type="RefSeq" id="WP_103237882.1">
    <property type="nucleotide sequence ID" value="NZ_CANRXC010000048.1"/>
</dbReference>
<proteinExistence type="inferred from homology"/>
<dbReference type="PANTHER" id="PTHR43744">
    <property type="entry name" value="ABC TRANSPORTER PERMEASE PROTEIN MG189-RELATED-RELATED"/>
    <property type="match status" value="1"/>
</dbReference>
<feature type="transmembrane region" description="Helical" evidence="7">
    <location>
        <begin position="143"/>
        <end position="164"/>
    </location>
</feature>
<keyword evidence="10" id="KW-1185">Reference proteome</keyword>
<name>A0A2K4ZBE1_9FIRM</name>
<feature type="domain" description="ABC transmembrane type-1" evidence="8">
    <location>
        <begin position="71"/>
        <end position="280"/>
    </location>
</feature>
<dbReference type="Pfam" id="PF00528">
    <property type="entry name" value="BPD_transp_1"/>
    <property type="match status" value="1"/>
</dbReference>
<evidence type="ECO:0000313" key="9">
    <source>
        <dbReference type="EMBL" id="SOY27773.1"/>
    </source>
</evidence>
<feature type="transmembrane region" description="Helical" evidence="7">
    <location>
        <begin position="12"/>
        <end position="32"/>
    </location>
</feature>
<feature type="transmembrane region" description="Helical" evidence="7">
    <location>
        <begin position="263"/>
        <end position="280"/>
    </location>
</feature>
<dbReference type="CDD" id="cd06261">
    <property type="entry name" value="TM_PBP2"/>
    <property type="match status" value="1"/>
</dbReference>
<feature type="transmembrane region" description="Helical" evidence="7">
    <location>
        <begin position="82"/>
        <end position="100"/>
    </location>
</feature>
<dbReference type="InterPro" id="IPR035906">
    <property type="entry name" value="MetI-like_sf"/>
</dbReference>
<protein>
    <submittedName>
        <fullName evidence="9">Trehalose transport system permease protein SugB</fullName>
    </submittedName>
</protein>
<dbReference type="InterPro" id="IPR000515">
    <property type="entry name" value="MetI-like"/>
</dbReference>
<evidence type="ECO:0000256" key="1">
    <source>
        <dbReference type="ARBA" id="ARBA00004651"/>
    </source>
</evidence>
<comment type="subcellular location">
    <subcellularLocation>
        <location evidence="1 7">Cell membrane</location>
        <topology evidence="1 7">Multi-pass membrane protein</topology>
    </subcellularLocation>
</comment>
<keyword evidence="3" id="KW-1003">Cell membrane</keyword>
<dbReference type="PANTHER" id="PTHR43744:SF9">
    <property type="entry name" value="POLYGALACTURONAN_RHAMNOGALACTURONAN TRANSPORT SYSTEM PERMEASE PROTEIN YTCP"/>
    <property type="match status" value="1"/>
</dbReference>
<evidence type="ECO:0000256" key="4">
    <source>
        <dbReference type="ARBA" id="ARBA00022692"/>
    </source>
</evidence>
<keyword evidence="2 7" id="KW-0813">Transport</keyword>
<feature type="transmembrane region" description="Helical" evidence="7">
    <location>
        <begin position="112"/>
        <end position="131"/>
    </location>
</feature>
<reference evidence="9 10" key="1">
    <citation type="submission" date="2018-01" db="EMBL/GenBank/DDBJ databases">
        <authorList>
            <person name="Gaut B.S."/>
            <person name="Morton B.R."/>
            <person name="Clegg M.T."/>
            <person name="Duvall M.R."/>
        </authorList>
    </citation>
    <scope>NUCLEOTIDE SEQUENCE [LARGE SCALE GENOMIC DNA]</scope>
    <source>
        <strain evidence="9">GP69</strain>
    </source>
</reference>
<keyword evidence="4 7" id="KW-0812">Transmembrane</keyword>
<evidence type="ECO:0000256" key="7">
    <source>
        <dbReference type="RuleBase" id="RU363032"/>
    </source>
</evidence>
<dbReference type="GO" id="GO:0055085">
    <property type="term" value="P:transmembrane transport"/>
    <property type="evidence" value="ECO:0007669"/>
    <property type="project" value="InterPro"/>
</dbReference>
<evidence type="ECO:0000256" key="3">
    <source>
        <dbReference type="ARBA" id="ARBA00022475"/>
    </source>
</evidence>
<feature type="transmembrane region" description="Helical" evidence="7">
    <location>
        <begin position="185"/>
        <end position="210"/>
    </location>
</feature>
<evidence type="ECO:0000256" key="6">
    <source>
        <dbReference type="ARBA" id="ARBA00023136"/>
    </source>
</evidence>
<dbReference type="SUPFAM" id="SSF161098">
    <property type="entry name" value="MetI-like"/>
    <property type="match status" value="1"/>
</dbReference>
<dbReference type="OrthoDB" id="157184at2"/>
<dbReference type="PROSITE" id="PS50928">
    <property type="entry name" value="ABC_TM1"/>
    <property type="match status" value="1"/>
</dbReference>
<dbReference type="EMBL" id="OFSM01000002">
    <property type="protein sequence ID" value="SOY27773.1"/>
    <property type="molecule type" value="Genomic_DNA"/>
</dbReference>
<keyword evidence="6 7" id="KW-0472">Membrane</keyword>
<sequence length="295" mass="33292">MIKNKSVGSRIFMIVNGIILSVLALSCLYPLWYTFCVSVSSKEAVDAGQVLLFPIGFNFGSYKLIMRDSAFFSSVLVSLKRVVLGTLLSMTCMILMAYPLAKTKRQFKARNICMWILVFVMLFHGGTIPWYMTVRYYGLIDTLWSLILSGSLPVFNIFLIVSFFRQLPSDLEEAAIVDGAGPWTILWKIFVPCSIPVLATVCLFVSVGYWNEYFQGLLFINTPANYPLQTYIKQIVVKIAADVSYTTEQYQEMTQNSNRALDAAKVFISMVPMLMVYPFIQRYFVTGITLGAVKG</sequence>
<dbReference type="AlphaFoldDB" id="A0A2K4ZBE1"/>